<protein>
    <submittedName>
        <fullName evidence="2">Uncharacterized protein</fullName>
    </submittedName>
</protein>
<name>A0A194V888_CYTMA</name>
<organism evidence="2 3">
    <name type="scientific">Cytospora mali</name>
    <name type="common">Apple Valsa canker fungus</name>
    <name type="synonym">Valsa mali</name>
    <dbReference type="NCBI Taxonomy" id="578113"/>
    <lineage>
        <taxon>Eukaryota</taxon>
        <taxon>Fungi</taxon>
        <taxon>Dikarya</taxon>
        <taxon>Ascomycota</taxon>
        <taxon>Pezizomycotina</taxon>
        <taxon>Sordariomycetes</taxon>
        <taxon>Sordariomycetidae</taxon>
        <taxon>Diaporthales</taxon>
        <taxon>Cytosporaceae</taxon>
        <taxon>Cytospora</taxon>
    </lineage>
</organism>
<accession>A0A194V888</accession>
<dbReference type="Proteomes" id="UP000078576">
    <property type="component" value="Unassembled WGS sequence"/>
</dbReference>
<dbReference type="EMBL" id="KN714743">
    <property type="protein sequence ID" value="KUI60104.1"/>
    <property type="molecule type" value="Genomic_DNA"/>
</dbReference>
<dbReference type="AlphaFoldDB" id="A0A194V888"/>
<reference evidence="3" key="1">
    <citation type="submission" date="2014-12" db="EMBL/GenBank/DDBJ databases">
        <title>Genome Sequence of Valsa Canker Pathogens Uncovers a Specific Adaption of Colonization on Woody Bark.</title>
        <authorList>
            <person name="Yin Z."/>
            <person name="Liu H."/>
            <person name="Gao X."/>
            <person name="Li Z."/>
            <person name="Song N."/>
            <person name="Ke X."/>
            <person name="Dai Q."/>
            <person name="Wu Y."/>
            <person name="Sun Y."/>
            <person name="Xu J.-R."/>
            <person name="Kang Z.K."/>
            <person name="Wang L."/>
            <person name="Huang L."/>
        </authorList>
    </citation>
    <scope>NUCLEOTIDE SEQUENCE [LARGE SCALE GENOMIC DNA]</scope>
    <source>
        <strain evidence="3">SXYL134</strain>
    </source>
</reference>
<sequence>MTIPRSRRSLPLSPTNCAAASPEPGYPPPACPAASSSVLDGFSFCSFCSAVLVAAVPPTPPPPTPDSAFEVEAVGVGVGVEVSSDLDLAGCWLCLSTWPRSRPGSITSLTRRFSSLVSGKPPSVLRSQRVRAWVVEFVGEEWKISTMKVPPVLGCRATSPREVENVERSSWAY</sequence>
<evidence type="ECO:0000313" key="3">
    <source>
        <dbReference type="Proteomes" id="UP000078576"/>
    </source>
</evidence>
<proteinExistence type="predicted"/>
<feature type="region of interest" description="Disordered" evidence="1">
    <location>
        <begin position="1"/>
        <end position="21"/>
    </location>
</feature>
<evidence type="ECO:0000313" key="2">
    <source>
        <dbReference type="EMBL" id="KUI60104.1"/>
    </source>
</evidence>
<gene>
    <name evidence="2" type="ORF">VP1G_11169</name>
</gene>
<evidence type="ECO:0000256" key="1">
    <source>
        <dbReference type="SAM" id="MobiDB-lite"/>
    </source>
</evidence>
<keyword evidence="3" id="KW-1185">Reference proteome</keyword>